<reference evidence="1 2" key="1">
    <citation type="submission" date="2019-03" db="EMBL/GenBank/DDBJ databases">
        <title>Single cell metagenomics reveals metabolic interactions within the superorganism composed of flagellate Streblomastix strix and complex community of Bacteroidetes bacteria on its surface.</title>
        <authorList>
            <person name="Treitli S.C."/>
            <person name="Kolisko M."/>
            <person name="Husnik F."/>
            <person name="Keeling P."/>
            <person name="Hampl V."/>
        </authorList>
    </citation>
    <scope>NUCLEOTIDE SEQUENCE [LARGE SCALE GENOMIC DNA]</scope>
    <source>
        <strain evidence="1">ST1C</strain>
    </source>
</reference>
<evidence type="ECO:0000313" key="1">
    <source>
        <dbReference type="EMBL" id="KAA6392921.1"/>
    </source>
</evidence>
<organism evidence="1 2">
    <name type="scientific">Streblomastix strix</name>
    <dbReference type="NCBI Taxonomy" id="222440"/>
    <lineage>
        <taxon>Eukaryota</taxon>
        <taxon>Metamonada</taxon>
        <taxon>Preaxostyla</taxon>
        <taxon>Oxymonadida</taxon>
        <taxon>Streblomastigidae</taxon>
        <taxon>Streblomastix</taxon>
    </lineage>
</organism>
<gene>
    <name evidence="1" type="ORF">EZS28_011555</name>
</gene>
<accession>A0A5J4WDB2</accession>
<evidence type="ECO:0000313" key="2">
    <source>
        <dbReference type="Proteomes" id="UP000324800"/>
    </source>
</evidence>
<name>A0A5J4WDB2_9EUKA</name>
<dbReference type="AlphaFoldDB" id="A0A5J4WDB2"/>
<protein>
    <submittedName>
        <fullName evidence="1">Uncharacterized protein</fullName>
    </submittedName>
</protein>
<dbReference type="EMBL" id="SNRW01002397">
    <property type="protein sequence ID" value="KAA6392921.1"/>
    <property type="molecule type" value="Genomic_DNA"/>
</dbReference>
<dbReference type="Proteomes" id="UP000324800">
    <property type="component" value="Unassembled WGS sequence"/>
</dbReference>
<proteinExistence type="predicted"/>
<comment type="caution">
    <text evidence="1">The sequence shown here is derived from an EMBL/GenBank/DDBJ whole genome shotgun (WGS) entry which is preliminary data.</text>
</comment>
<sequence>MTLSKVGLSHNPFANASFTKCNYAKRIDKIRTEPMANNDSSEQILTLISIHIDLHNSDITKAQLFQTKLRENDLDMRIDNKKITLARANIQCLLASADVRTEETFQSPPCVLVAQHRLQWVSSEQKGGQLLEKIKTIIRHRY</sequence>